<protein>
    <submittedName>
        <fullName evidence="1">Uncharacterized protein</fullName>
    </submittedName>
</protein>
<name>A0ABX6DI03_9BACI</name>
<evidence type="ECO:0000313" key="1">
    <source>
        <dbReference type="EMBL" id="QGG54091.1"/>
    </source>
</evidence>
<proteinExistence type="predicted"/>
<organism evidence="1 2">
    <name type="scientific">Lysinibacillus pakistanensis</name>
    <dbReference type="NCBI Taxonomy" id="759811"/>
    <lineage>
        <taxon>Bacteria</taxon>
        <taxon>Bacillati</taxon>
        <taxon>Bacillota</taxon>
        <taxon>Bacilli</taxon>
        <taxon>Bacillales</taxon>
        <taxon>Bacillaceae</taxon>
        <taxon>Lysinibacillus</taxon>
    </lineage>
</organism>
<reference evidence="1 2" key="1">
    <citation type="submission" date="2019-11" db="EMBL/GenBank/DDBJ databases">
        <title>Whole Genome Sequencing and Comparative Genomic Analyses of Lysinibacillus pakistanensis LZH-9, a Halotolerant Strain with Excellent COD Removal Capability.</title>
        <authorList>
            <person name="Zhou H."/>
        </authorList>
    </citation>
    <scope>NUCLEOTIDE SEQUENCE [LARGE SCALE GENOMIC DNA]</scope>
    <source>
        <strain evidence="1 2">LZH-9</strain>
        <plasmid evidence="1 2">unnamed</plasmid>
    </source>
</reference>
<dbReference type="EMBL" id="CP045836">
    <property type="protein sequence ID" value="QGG54091.1"/>
    <property type="molecule type" value="Genomic_DNA"/>
</dbReference>
<evidence type="ECO:0000313" key="2">
    <source>
        <dbReference type="Proteomes" id="UP000373269"/>
    </source>
</evidence>
<dbReference type="Pfam" id="PF05766">
    <property type="entry name" value="NinG"/>
    <property type="match status" value="1"/>
</dbReference>
<keyword evidence="1" id="KW-0614">Plasmid</keyword>
<accession>A0ABX6DI03</accession>
<gene>
    <name evidence="1" type="ORF">GDS87_24535</name>
</gene>
<keyword evidence="2" id="KW-1185">Reference proteome</keyword>
<sequence length="193" mass="22397">MFLSVCLEFAKHKNYEKEVKKAKARKRQHKIEEMTKDKYRAVKIQPLINKIARLIDYGQVCIASRVDKGKMAGGHYHAVGHNRTLSLNLHNIHIQSYHSNGPQGGQHIKYRHGLIEEYGNEYTEFIDMHLCQCPSNLWTKNDLIKLRPGLLGTIKQLEADQTKRTPLERITLRNQINEQIGLYAKEFSIFSVE</sequence>
<dbReference type="InterPro" id="IPR008713">
    <property type="entry name" value="Phage_lambda_NinG"/>
</dbReference>
<geneLocation type="plasmid" evidence="1 2">
    <name>unnamed</name>
</geneLocation>
<dbReference type="Proteomes" id="UP000373269">
    <property type="component" value="Plasmid unnamed"/>
</dbReference>